<dbReference type="InterPro" id="IPR050109">
    <property type="entry name" value="HTH-type_TetR-like_transc_reg"/>
</dbReference>
<feature type="DNA-binding region" description="H-T-H motif" evidence="4">
    <location>
        <begin position="129"/>
        <end position="148"/>
    </location>
</feature>
<evidence type="ECO:0000313" key="7">
    <source>
        <dbReference type="Proteomes" id="UP001549047"/>
    </source>
</evidence>
<keyword evidence="1" id="KW-0805">Transcription regulation</keyword>
<dbReference type="Proteomes" id="UP001549047">
    <property type="component" value="Unassembled WGS sequence"/>
</dbReference>
<dbReference type="InterPro" id="IPR001647">
    <property type="entry name" value="HTH_TetR"/>
</dbReference>
<dbReference type="Gene3D" id="1.10.357.10">
    <property type="entry name" value="Tetracycline Repressor, domain 2"/>
    <property type="match status" value="1"/>
</dbReference>
<dbReference type="SUPFAM" id="SSF46689">
    <property type="entry name" value="Homeodomain-like"/>
    <property type="match status" value="1"/>
</dbReference>
<reference evidence="6 7" key="1">
    <citation type="submission" date="2024-06" db="EMBL/GenBank/DDBJ databases">
        <title>Genomic Encyclopedia of Type Strains, Phase IV (KMG-IV): sequencing the most valuable type-strain genomes for metagenomic binning, comparative biology and taxonomic classification.</title>
        <authorList>
            <person name="Goeker M."/>
        </authorList>
    </citation>
    <scope>NUCLEOTIDE SEQUENCE [LARGE SCALE GENOMIC DNA]</scope>
    <source>
        <strain evidence="6 7">DSM 29780</strain>
    </source>
</reference>
<dbReference type="InterPro" id="IPR009057">
    <property type="entry name" value="Homeodomain-like_sf"/>
</dbReference>
<dbReference type="PANTHER" id="PTHR30055:SF234">
    <property type="entry name" value="HTH-TYPE TRANSCRIPTIONAL REGULATOR BETI"/>
    <property type="match status" value="1"/>
</dbReference>
<comment type="caution">
    <text evidence="6">The sequence shown here is derived from an EMBL/GenBank/DDBJ whole genome shotgun (WGS) entry which is preliminary data.</text>
</comment>
<evidence type="ECO:0000256" key="2">
    <source>
        <dbReference type="ARBA" id="ARBA00023125"/>
    </source>
</evidence>
<evidence type="ECO:0000256" key="1">
    <source>
        <dbReference type="ARBA" id="ARBA00023015"/>
    </source>
</evidence>
<gene>
    <name evidence="6" type="ORF">ABID16_002549</name>
</gene>
<dbReference type="PRINTS" id="PR00455">
    <property type="entry name" value="HTHTETR"/>
</dbReference>
<evidence type="ECO:0000259" key="5">
    <source>
        <dbReference type="PROSITE" id="PS50977"/>
    </source>
</evidence>
<keyword evidence="3" id="KW-0804">Transcription</keyword>
<name>A0ABV2J0E7_9HYPH</name>
<keyword evidence="7" id="KW-1185">Reference proteome</keyword>
<organism evidence="6 7">
    <name type="scientific">Rhizobium aquaticum</name>
    <dbReference type="NCBI Taxonomy" id="1549636"/>
    <lineage>
        <taxon>Bacteria</taxon>
        <taxon>Pseudomonadati</taxon>
        <taxon>Pseudomonadota</taxon>
        <taxon>Alphaproteobacteria</taxon>
        <taxon>Hyphomicrobiales</taxon>
        <taxon>Rhizobiaceae</taxon>
        <taxon>Rhizobium/Agrobacterium group</taxon>
        <taxon>Rhizobium</taxon>
    </lineage>
</organism>
<protein>
    <submittedName>
        <fullName evidence="6">AcrR family transcriptional regulator</fullName>
    </submittedName>
</protein>
<evidence type="ECO:0000256" key="3">
    <source>
        <dbReference type="ARBA" id="ARBA00023163"/>
    </source>
</evidence>
<evidence type="ECO:0000256" key="4">
    <source>
        <dbReference type="PROSITE-ProRule" id="PRU00335"/>
    </source>
</evidence>
<dbReference type="EMBL" id="JBEPMB010000003">
    <property type="protein sequence ID" value="MET3614212.1"/>
    <property type="molecule type" value="Genomic_DNA"/>
</dbReference>
<dbReference type="PANTHER" id="PTHR30055">
    <property type="entry name" value="HTH-TYPE TRANSCRIPTIONAL REGULATOR RUTR"/>
    <property type="match status" value="1"/>
</dbReference>
<keyword evidence="2 4" id="KW-0238">DNA-binding</keyword>
<dbReference type="RefSeq" id="WP_354556720.1">
    <property type="nucleotide sequence ID" value="NZ_JBEPMB010000003.1"/>
</dbReference>
<sequence>MSSFVILRFRPTALSSFPGSYLRTVVFFCKHKKTIVREKIVQCEFRMPEVRRCFGLSLVNAQGECHLVCLVNHFLWRNLLCHEDFAVEGWGLADKATVGLRQRQKQQRREAIMQSARSLFERVGIEECSMAMIAADAGVSTPTVFNYFGSRDELLLALIFDGHQAAVDHYRAEMQHRTDSLADDVCTLLADLTRRSAEMFSKAVWRYAESTAIRHPQSEFVQRFGQIDQVLARTIGEVLADHGCRTRRPGGYDVDVLASIIYSHWFSHYLACIKDEEMSLETQLARMLPEIRHLLDLIFEDA</sequence>
<evidence type="ECO:0000313" key="6">
    <source>
        <dbReference type="EMBL" id="MET3614212.1"/>
    </source>
</evidence>
<proteinExistence type="predicted"/>
<feature type="domain" description="HTH tetR-type" evidence="5">
    <location>
        <begin position="106"/>
        <end position="166"/>
    </location>
</feature>
<dbReference type="Pfam" id="PF00440">
    <property type="entry name" value="TetR_N"/>
    <property type="match status" value="1"/>
</dbReference>
<accession>A0ABV2J0E7</accession>
<dbReference type="PROSITE" id="PS50977">
    <property type="entry name" value="HTH_TETR_2"/>
    <property type="match status" value="1"/>
</dbReference>